<comment type="caution">
    <text evidence="17">The sequence shown here is derived from an EMBL/GenBank/DDBJ whole genome shotgun (WGS) entry which is preliminary data.</text>
</comment>
<dbReference type="EMBL" id="PRFA01000058">
    <property type="protein sequence ID" value="PWU89610.1"/>
    <property type="molecule type" value="Genomic_DNA"/>
</dbReference>
<evidence type="ECO:0000256" key="10">
    <source>
        <dbReference type="ARBA" id="ARBA00023065"/>
    </source>
</evidence>
<evidence type="ECO:0000256" key="4">
    <source>
        <dbReference type="ARBA" id="ARBA00022568"/>
    </source>
</evidence>
<protein>
    <recommendedName>
        <fullName evidence="16">Calcium uniporter protein C-terminal domain-containing protein</fullName>
    </recommendedName>
</protein>
<dbReference type="VEuPathDB" id="TriTrypDB:TcCL_NonESM06542"/>
<keyword evidence="10" id="KW-0406">Ion transport</keyword>
<evidence type="ECO:0000256" key="3">
    <source>
        <dbReference type="ARBA" id="ARBA00022448"/>
    </source>
</evidence>
<feature type="transmembrane region" description="Helical" evidence="15">
    <location>
        <begin position="148"/>
        <end position="167"/>
    </location>
</feature>
<feature type="transmembrane region" description="Helical" evidence="15">
    <location>
        <begin position="113"/>
        <end position="136"/>
    </location>
</feature>
<evidence type="ECO:0000313" key="18">
    <source>
        <dbReference type="Proteomes" id="UP000246121"/>
    </source>
</evidence>
<keyword evidence="7" id="KW-0999">Mitochondrion inner membrane</keyword>
<evidence type="ECO:0000256" key="8">
    <source>
        <dbReference type="ARBA" id="ARBA00022837"/>
    </source>
</evidence>
<gene>
    <name evidence="17" type="ORF">C4B63_58g113</name>
</gene>
<sequence>MFASFLEVRVRCQCRFVCPRRYLRGVAAMEFVRRECSSRSVDRKRRVECGGGLEEMETRINAVSTVSGDSLFTLEGLCNYRESHLRPLLVQKRHALQQMTEIKTRCEAVALRYANCYAAGLFVLLTAQAVTLFYWVYFLFDWNLVEPVTYLLGYGGVWVAIACYATTQRDFTYEACMEMIAAYYIPRLYRRHNFDLQLWQRLTAEVRLLEERLRGLEGF</sequence>
<keyword evidence="6 15" id="KW-0812">Transmembrane</keyword>
<reference evidence="17 18" key="1">
    <citation type="journal article" date="2018" name="Microb. Genom.">
        <title>Expanding an expanded genome: long-read sequencing of Trypanosoma cruzi.</title>
        <authorList>
            <person name="Berna L."/>
            <person name="Rodriguez M."/>
            <person name="Chiribao M.L."/>
            <person name="Parodi-Talice A."/>
            <person name="Pita S."/>
            <person name="Rijo G."/>
            <person name="Alvarez-Valin F."/>
            <person name="Robello C."/>
        </authorList>
    </citation>
    <scope>NUCLEOTIDE SEQUENCE [LARGE SCALE GENOMIC DNA]</scope>
    <source>
        <strain evidence="17 18">Dm28c</strain>
    </source>
</reference>
<evidence type="ECO:0000259" key="16">
    <source>
        <dbReference type="Pfam" id="PF04678"/>
    </source>
</evidence>
<evidence type="ECO:0000256" key="12">
    <source>
        <dbReference type="ARBA" id="ARBA00023136"/>
    </source>
</evidence>
<dbReference type="GO" id="GO:0015292">
    <property type="term" value="F:uniporter activity"/>
    <property type="evidence" value="ECO:0007669"/>
    <property type="project" value="TreeGrafter"/>
</dbReference>
<comment type="similarity">
    <text evidence="2">Belongs to the MCU (TC 1.A.77) family.</text>
</comment>
<comment type="catalytic activity">
    <reaction evidence="14">
        <text>Ca(2+)(in) = Ca(2+)(out)</text>
        <dbReference type="Rhea" id="RHEA:29671"/>
        <dbReference type="ChEBI" id="CHEBI:29108"/>
    </reaction>
</comment>
<dbReference type="VEuPathDB" id="TriTrypDB:BCY84_20444"/>
<feature type="domain" description="Calcium uniporter protein C-terminal" evidence="16">
    <location>
        <begin position="73"/>
        <end position="202"/>
    </location>
</feature>
<evidence type="ECO:0000256" key="9">
    <source>
        <dbReference type="ARBA" id="ARBA00022989"/>
    </source>
</evidence>
<dbReference type="PANTHER" id="PTHR13462">
    <property type="entry name" value="CALCIUM UNIPORTER PROTEIN, MITOCHONDRIAL"/>
    <property type="match status" value="1"/>
</dbReference>
<dbReference type="VEuPathDB" id="TriTrypDB:ECC02_009488"/>
<keyword evidence="9 15" id="KW-1133">Transmembrane helix</keyword>
<proteinExistence type="inferred from homology"/>
<dbReference type="GO" id="GO:0005262">
    <property type="term" value="F:calcium channel activity"/>
    <property type="evidence" value="ECO:0007669"/>
    <property type="project" value="UniProtKB-KW"/>
</dbReference>
<evidence type="ECO:0000256" key="6">
    <source>
        <dbReference type="ARBA" id="ARBA00022692"/>
    </source>
</evidence>
<name>A0A2V2UZS4_TRYCR</name>
<dbReference type="Proteomes" id="UP000246121">
    <property type="component" value="Unassembled WGS sequence"/>
</dbReference>
<dbReference type="VEuPathDB" id="TriTrypDB:TCSYLVIO_002074"/>
<evidence type="ECO:0000256" key="2">
    <source>
        <dbReference type="ARBA" id="ARBA00005653"/>
    </source>
</evidence>
<evidence type="ECO:0000256" key="15">
    <source>
        <dbReference type="SAM" id="Phobius"/>
    </source>
</evidence>
<dbReference type="InterPro" id="IPR006769">
    <property type="entry name" value="MCU_C"/>
</dbReference>
<dbReference type="VEuPathDB" id="TriTrypDB:Tc_MARK_1232"/>
<dbReference type="VEuPathDB" id="TriTrypDB:TcCLB.511367.330"/>
<keyword evidence="3" id="KW-0813">Transport</keyword>
<dbReference type="GO" id="GO:0036444">
    <property type="term" value="P:calcium import into the mitochondrion"/>
    <property type="evidence" value="ECO:0007669"/>
    <property type="project" value="TreeGrafter"/>
</dbReference>
<evidence type="ECO:0000256" key="7">
    <source>
        <dbReference type="ARBA" id="ARBA00022792"/>
    </source>
</evidence>
<evidence type="ECO:0000256" key="5">
    <source>
        <dbReference type="ARBA" id="ARBA00022673"/>
    </source>
</evidence>
<dbReference type="PANTHER" id="PTHR13462:SF10">
    <property type="entry name" value="CALCIUM UNIPORTER PROTEIN, MITOCHONDRIAL"/>
    <property type="match status" value="1"/>
</dbReference>
<keyword evidence="11" id="KW-0496">Mitochondrion</keyword>
<keyword evidence="8" id="KW-0106">Calcium</keyword>
<dbReference type="VEuPathDB" id="TriTrypDB:TcCLB.506181.97"/>
<organism evidence="17 18">
    <name type="scientific">Trypanosoma cruzi</name>
    <dbReference type="NCBI Taxonomy" id="5693"/>
    <lineage>
        <taxon>Eukaryota</taxon>
        <taxon>Discoba</taxon>
        <taxon>Euglenozoa</taxon>
        <taxon>Kinetoplastea</taxon>
        <taxon>Metakinetoplastina</taxon>
        <taxon>Trypanosomatida</taxon>
        <taxon>Trypanosomatidae</taxon>
        <taxon>Trypanosoma</taxon>
        <taxon>Schizotrypanum</taxon>
    </lineage>
</organism>
<keyword evidence="12 15" id="KW-0472">Membrane</keyword>
<evidence type="ECO:0000256" key="11">
    <source>
        <dbReference type="ARBA" id="ARBA00023128"/>
    </source>
</evidence>
<keyword evidence="13" id="KW-0407">Ion channel</keyword>
<dbReference type="InterPro" id="IPR039055">
    <property type="entry name" value="MCU_fam"/>
</dbReference>
<evidence type="ECO:0000313" key="17">
    <source>
        <dbReference type="EMBL" id="PWU89610.1"/>
    </source>
</evidence>
<dbReference type="GO" id="GO:0051560">
    <property type="term" value="P:mitochondrial calcium ion homeostasis"/>
    <property type="evidence" value="ECO:0007669"/>
    <property type="project" value="InterPro"/>
</dbReference>
<accession>A0A2V2UZS4</accession>
<dbReference type="GO" id="GO:1990246">
    <property type="term" value="C:uniplex complex"/>
    <property type="evidence" value="ECO:0007669"/>
    <property type="project" value="TreeGrafter"/>
</dbReference>
<dbReference type="AlphaFoldDB" id="A0A2V2UZS4"/>
<keyword evidence="5" id="KW-0107">Calcium channel</keyword>
<evidence type="ECO:0000256" key="14">
    <source>
        <dbReference type="ARBA" id="ARBA00036634"/>
    </source>
</evidence>
<dbReference type="Pfam" id="PF04678">
    <property type="entry name" value="MCU"/>
    <property type="match status" value="1"/>
</dbReference>
<dbReference type="VEuPathDB" id="TriTrypDB:C3747_222g67"/>
<dbReference type="VEuPathDB" id="TriTrypDB:TcBrA4_0047390"/>
<dbReference type="VEuPathDB" id="TriTrypDB:C4B63_58g113"/>
<evidence type="ECO:0000256" key="1">
    <source>
        <dbReference type="ARBA" id="ARBA00004448"/>
    </source>
</evidence>
<keyword evidence="4" id="KW-0109">Calcium transport</keyword>
<evidence type="ECO:0000256" key="13">
    <source>
        <dbReference type="ARBA" id="ARBA00023303"/>
    </source>
</evidence>
<dbReference type="VEuPathDB" id="TriTrypDB:TcG_02585"/>
<dbReference type="VEuPathDB" id="TriTrypDB:TcYC6_0101280"/>
<comment type="subcellular location">
    <subcellularLocation>
        <location evidence="1">Mitochondrion inner membrane</location>
        <topology evidence="1">Multi-pass membrane protein</topology>
    </subcellularLocation>
</comment>